<dbReference type="KEGG" id="pary:A4V02_09235"/>
<dbReference type="PANTHER" id="PTHR43096:SF48">
    <property type="entry name" value="CHAPERONE PROTEIN DNAJ"/>
    <property type="match status" value="1"/>
</dbReference>
<dbReference type="FunFam" id="1.10.287.110:FF:000034">
    <property type="entry name" value="Chaperone protein DnaJ"/>
    <property type="match status" value="1"/>
</dbReference>
<feature type="binding site" evidence="12">
    <location>
        <position position="161"/>
    </location>
    <ligand>
        <name>Zn(2+)</name>
        <dbReference type="ChEBI" id="CHEBI:29105"/>
        <label>1</label>
    </ligand>
</feature>
<dbReference type="GO" id="GO:0051082">
    <property type="term" value="F:unfolded protein binding"/>
    <property type="evidence" value="ECO:0007669"/>
    <property type="project" value="UniProtKB-UniRule"/>
</dbReference>
<feature type="binding site" evidence="12">
    <location>
        <position position="204"/>
    </location>
    <ligand>
        <name>Zn(2+)</name>
        <dbReference type="ChEBI" id="CHEBI:29105"/>
        <label>2</label>
    </ligand>
</feature>
<evidence type="ECO:0000256" key="2">
    <source>
        <dbReference type="ARBA" id="ARBA00022705"/>
    </source>
</evidence>
<dbReference type="InterPro" id="IPR001305">
    <property type="entry name" value="HSP_DnaJ_Cys-rich_dom"/>
</dbReference>
<comment type="cofactor">
    <cofactor evidence="12">
        <name>Zn(2+)</name>
        <dbReference type="ChEBI" id="CHEBI:29105"/>
    </cofactor>
    <text evidence="12">Binds 2 Zn(2+) ions per monomer.</text>
</comment>
<dbReference type="STRING" id="1796646.A4V02_09235"/>
<dbReference type="GO" id="GO:0042026">
    <property type="term" value="P:protein refolding"/>
    <property type="evidence" value="ECO:0007669"/>
    <property type="project" value="TreeGrafter"/>
</dbReference>
<comment type="similarity">
    <text evidence="10 12">Belongs to the DnaJ family.</text>
</comment>
<evidence type="ECO:0000256" key="8">
    <source>
        <dbReference type="ARBA" id="ARBA00023186"/>
    </source>
</evidence>
<evidence type="ECO:0000256" key="9">
    <source>
        <dbReference type="ARBA" id="ARBA00053423"/>
    </source>
</evidence>
<dbReference type="PANTHER" id="PTHR43096">
    <property type="entry name" value="DNAJ HOMOLOG 1, MITOCHONDRIAL-RELATED"/>
    <property type="match status" value="1"/>
</dbReference>
<evidence type="ECO:0000256" key="3">
    <source>
        <dbReference type="ARBA" id="ARBA00022723"/>
    </source>
</evidence>
<feature type="repeat" description="CXXCXGXG motif" evidence="12">
    <location>
        <begin position="161"/>
        <end position="168"/>
    </location>
</feature>
<comment type="subunit">
    <text evidence="12">Homodimer.</text>
</comment>
<keyword evidence="3 12" id="KW-0479">Metal-binding</keyword>
<dbReference type="AlphaFoldDB" id="A0A1B1SAS3"/>
<keyword evidence="5 12" id="KW-0863">Zinc-finger</keyword>
<feature type="binding site" evidence="12">
    <location>
        <position position="207"/>
    </location>
    <ligand>
        <name>Zn(2+)</name>
        <dbReference type="ChEBI" id="CHEBI:29105"/>
        <label>2</label>
    </ligand>
</feature>
<dbReference type="PROSITE" id="PS51188">
    <property type="entry name" value="ZF_CR"/>
    <property type="match status" value="1"/>
</dbReference>
<proteinExistence type="inferred from homology"/>
<dbReference type="Pfam" id="PF01556">
    <property type="entry name" value="DnaJ_C"/>
    <property type="match status" value="1"/>
</dbReference>
<evidence type="ECO:0000256" key="13">
    <source>
        <dbReference type="PROSITE-ProRule" id="PRU00546"/>
    </source>
</evidence>
<dbReference type="SUPFAM" id="SSF46565">
    <property type="entry name" value="Chaperone J-domain"/>
    <property type="match status" value="1"/>
</dbReference>
<dbReference type="Proteomes" id="UP000306630">
    <property type="component" value="Unassembled WGS sequence"/>
</dbReference>
<keyword evidence="7 12" id="KW-0346">Stress response</keyword>
<feature type="repeat" description="CXXCXGXG motif" evidence="12">
    <location>
        <begin position="178"/>
        <end position="185"/>
    </location>
</feature>
<dbReference type="PROSITE" id="PS50076">
    <property type="entry name" value="DNAJ_2"/>
    <property type="match status" value="1"/>
</dbReference>
<keyword evidence="8 12" id="KW-0143">Chaperone</keyword>
<dbReference type="Gene3D" id="2.60.260.20">
    <property type="entry name" value="Urease metallochaperone UreE, N-terminal domain"/>
    <property type="match status" value="2"/>
</dbReference>
<feature type="repeat" description="CXXCXGXG motif" evidence="12">
    <location>
        <begin position="204"/>
        <end position="211"/>
    </location>
</feature>
<dbReference type="CDD" id="cd06257">
    <property type="entry name" value="DnaJ"/>
    <property type="match status" value="1"/>
</dbReference>
<dbReference type="FunFam" id="2.60.260.20:FF:000005">
    <property type="entry name" value="Chaperone protein dnaJ 1, mitochondrial"/>
    <property type="match status" value="1"/>
</dbReference>
<dbReference type="OrthoDB" id="9779889at2"/>
<dbReference type="InterPro" id="IPR008971">
    <property type="entry name" value="HSP40/DnaJ_pept-bd"/>
</dbReference>
<dbReference type="InterPro" id="IPR012724">
    <property type="entry name" value="DnaJ"/>
</dbReference>
<evidence type="ECO:0000259" key="15">
    <source>
        <dbReference type="PROSITE" id="PS51188"/>
    </source>
</evidence>
<evidence type="ECO:0000256" key="4">
    <source>
        <dbReference type="ARBA" id="ARBA00022737"/>
    </source>
</evidence>
<evidence type="ECO:0000256" key="12">
    <source>
        <dbReference type="HAMAP-Rule" id="MF_01152"/>
    </source>
</evidence>
<evidence type="ECO:0000313" key="16">
    <source>
        <dbReference type="EMBL" id="ANU63892.1"/>
    </source>
</evidence>
<dbReference type="SUPFAM" id="SSF49493">
    <property type="entry name" value="HSP40/DnaJ peptide-binding domain"/>
    <property type="match status" value="2"/>
</dbReference>
<evidence type="ECO:0000313" key="17">
    <source>
        <dbReference type="EMBL" id="TGY75760.1"/>
    </source>
</evidence>
<dbReference type="GO" id="GO:0009408">
    <property type="term" value="P:response to heat"/>
    <property type="evidence" value="ECO:0007669"/>
    <property type="project" value="InterPro"/>
</dbReference>
<name>A0A1B1SAS3_9BACT</name>
<dbReference type="EMBL" id="CP015402">
    <property type="protein sequence ID" value="ANU63892.1"/>
    <property type="molecule type" value="Genomic_DNA"/>
</dbReference>
<feature type="binding site" evidence="12">
    <location>
        <position position="181"/>
    </location>
    <ligand>
        <name>Zn(2+)</name>
        <dbReference type="ChEBI" id="CHEBI:29105"/>
        <label>2</label>
    </ligand>
</feature>
<dbReference type="GO" id="GO:0031072">
    <property type="term" value="F:heat shock protein binding"/>
    <property type="evidence" value="ECO:0007669"/>
    <property type="project" value="InterPro"/>
</dbReference>
<dbReference type="GO" id="GO:0006260">
    <property type="term" value="P:DNA replication"/>
    <property type="evidence" value="ECO:0007669"/>
    <property type="project" value="UniProtKB-KW"/>
</dbReference>
<dbReference type="CDD" id="cd10719">
    <property type="entry name" value="DnaJ_zf"/>
    <property type="match status" value="1"/>
</dbReference>
<keyword evidence="18" id="KW-1185">Reference proteome</keyword>
<dbReference type="PRINTS" id="PR00625">
    <property type="entry name" value="JDOMAIN"/>
</dbReference>
<dbReference type="InterPro" id="IPR036410">
    <property type="entry name" value="HSP_DnaJ_Cys-rich_dom_sf"/>
</dbReference>
<keyword evidence="1 12" id="KW-0963">Cytoplasm</keyword>
<evidence type="ECO:0000259" key="14">
    <source>
        <dbReference type="PROSITE" id="PS50076"/>
    </source>
</evidence>
<dbReference type="SMART" id="SM00271">
    <property type="entry name" value="DnaJ"/>
    <property type="match status" value="1"/>
</dbReference>
<organism evidence="16 18">
    <name type="scientific">Muribaculum intestinale</name>
    <dbReference type="NCBI Taxonomy" id="1796646"/>
    <lineage>
        <taxon>Bacteria</taxon>
        <taxon>Pseudomonadati</taxon>
        <taxon>Bacteroidota</taxon>
        <taxon>Bacteroidia</taxon>
        <taxon>Bacteroidales</taxon>
        <taxon>Muribaculaceae</taxon>
        <taxon>Muribaculum</taxon>
    </lineage>
</organism>
<dbReference type="NCBIfam" id="NF008035">
    <property type="entry name" value="PRK10767.1"/>
    <property type="match status" value="1"/>
</dbReference>
<dbReference type="InterPro" id="IPR001623">
    <property type="entry name" value="DnaJ_domain"/>
</dbReference>
<dbReference type="InterPro" id="IPR018253">
    <property type="entry name" value="DnaJ_domain_CS"/>
</dbReference>
<dbReference type="GO" id="GO:0008270">
    <property type="term" value="F:zinc ion binding"/>
    <property type="evidence" value="ECO:0007669"/>
    <property type="project" value="UniProtKB-UniRule"/>
</dbReference>
<keyword evidence="2 12" id="KW-0235">DNA replication</keyword>
<reference evidence="16" key="2">
    <citation type="submission" date="2017-04" db="EMBL/GenBank/DDBJ databases">
        <title>Complete Genome Sequences of Twelve Strains of a Stable Defined Moderately Diverse Mouse Microbiota 2 (sDMDMm2).</title>
        <authorList>
            <person name="Uchimura Y."/>
            <person name="Wyss M."/>
            <person name="Brugiroux S."/>
            <person name="Limenitakis J.P."/>
            <person name="Stecher B."/>
            <person name="McCoy K.D."/>
            <person name="Macpherson A.J."/>
        </authorList>
    </citation>
    <scope>NUCLEOTIDE SEQUENCE</scope>
    <source>
        <strain evidence="16">YL27</strain>
    </source>
</reference>
<evidence type="ECO:0000256" key="6">
    <source>
        <dbReference type="ARBA" id="ARBA00022833"/>
    </source>
</evidence>
<dbReference type="RefSeq" id="WP_068961190.1">
    <property type="nucleotide sequence ID" value="NZ_CAJTAP010000003.1"/>
</dbReference>
<dbReference type="GeneID" id="65537050"/>
<feature type="zinc finger region" description="CR-type" evidence="13">
    <location>
        <begin position="148"/>
        <end position="230"/>
    </location>
</feature>
<dbReference type="Gene3D" id="2.10.230.10">
    <property type="entry name" value="Heat shock protein DnaJ, cysteine-rich domain"/>
    <property type="match status" value="1"/>
</dbReference>
<dbReference type="CDD" id="cd10747">
    <property type="entry name" value="DnaJ_C"/>
    <property type="match status" value="1"/>
</dbReference>
<dbReference type="Proteomes" id="UP000186351">
    <property type="component" value="Chromosome"/>
</dbReference>
<evidence type="ECO:0000256" key="10">
    <source>
        <dbReference type="ARBA" id="ARBA00061004"/>
    </source>
</evidence>
<dbReference type="Pfam" id="PF00226">
    <property type="entry name" value="DnaJ"/>
    <property type="match status" value="1"/>
</dbReference>
<dbReference type="GO" id="GO:0005524">
    <property type="term" value="F:ATP binding"/>
    <property type="evidence" value="ECO:0007669"/>
    <property type="project" value="InterPro"/>
</dbReference>
<accession>A0A1B1SAS3</accession>
<sequence>MDNKRDYYEVLGVEKNATPEQLKKAYRKLALKYHPDKNPGDKAAEEKFKEAAEAYDVLSDPDKRAKYDQWGPSMGPTGFGGGGGGFHAGGMSMEDIFAHFGDIFGGGSYGGFGGFGSAAGGAPRRRRQPKGSDLRIKVKLTLSELATGVTKKLKIPRFVQCQHCNGTGAKDGTAFQTCQRCHGSGVIEHVQQTFLGPMQSTSTCPDCQGEGKTITQKCQYCNGEGIVRQEEVVEFTIPAGVSDGMTLQLKGKGNAARHGGVNGDLLVVIEEIPDPELIRDGNDVVYNLMLDIPTATLGGSVEVPTITGKARVKIPAGTQPGKVLRLRGKGLPSPEGYGSGDELINIMVYIPEELNDTERKAIESLQGQPNVQATDSIKKRIFSRLRHIFNPES</sequence>
<evidence type="ECO:0000313" key="18">
    <source>
        <dbReference type="Proteomes" id="UP000186351"/>
    </source>
</evidence>
<dbReference type="Pfam" id="PF00684">
    <property type="entry name" value="DnaJ_CXXCXGXG"/>
    <property type="match status" value="1"/>
</dbReference>
<comment type="domain">
    <text evidence="12">The J domain is necessary and sufficient to stimulate DnaK ATPase activity. Zinc center 1 plays an important role in the autonomous, DnaK-independent chaperone activity of DnaJ. Zinc center 2 is essential for interaction with DnaK and for DnaJ activity.</text>
</comment>
<dbReference type="GO" id="GO:0005737">
    <property type="term" value="C:cytoplasm"/>
    <property type="evidence" value="ECO:0007669"/>
    <property type="project" value="UniProtKB-SubCell"/>
</dbReference>
<feature type="domain" description="CR-type" evidence="15">
    <location>
        <begin position="148"/>
        <end position="230"/>
    </location>
</feature>
<gene>
    <name evidence="12 17" type="primary">dnaJ</name>
    <name evidence="16" type="ORF">A4V02_09235</name>
    <name evidence="17" type="ORF">E5333_02870</name>
</gene>
<dbReference type="NCBIfam" id="TIGR02349">
    <property type="entry name" value="DnaJ_bact"/>
    <property type="match status" value="1"/>
</dbReference>
<evidence type="ECO:0000256" key="11">
    <source>
        <dbReference type="ARBA" id="ARBA00067609"/>
    </source>
</evidence>
<reference evidence="17 19" key="3">
    <citation type="submission" date="2019-04" db="EMBL/GenBank/DDBJ databases">
        <title>Microbes associate with the intestines of laboratory mice.</title>
        <authorList>
            <person name="Navarre W."/>
            <person name="Wong E."/>
            <person name="Huang K."/>
            <person name="Tropini C."/>
            <person name="Ng K."/>
            <person name="Yu B."/>
        </authorList>
    </citation>
    <scope>NUCLEOTIDE SEQUENCE [LARGE SCALE GENOMIC DNA]</scope>
    <source>
        <strain evidence="17 19">NM06_A21</strain>
    </source>
</reference>
<feature type="repeat" description="CXXCXGXG motif" evidence="12">
    <location>
        <begin position="218"/>
        <end position="225"/>
    </location>
</feature>
<comment type="subcellular location">
    <subcellularLocation>
        <location evidence="12">Cytoplasm</location>
    </subcellularLocation>
</comment>
<keyword evidence="6 12" id="KW-0862">Zinc</keyword>
<accession>A0A1Z2XHV7</accession>
<dbReference type="HAMAP" id="MF_01152">
    <property type="entry name" value="DnaJ"/>
    <property type="match status" value="1"/>
</dbReference>
<feature type="binding site" evidence="12">
    <location>
        <position position="164"/>
    </location>
    <ligand>
        <name>Zn(2+)</name>
        <dbReference type="ChEBI" id="CHEBI:29105"/>
        <label>1</label>
    </ligand>
</feature>
<evidence type="ECO:0000313" key="19">
    <source>
        <dbReference type="Proteomes" id="UP000306630"/>
    </source>
</evidence>
<comment type="function">
    <text evidence="9 12">Participates actively in the response to hyperosmotic and heat shock by preventing the aggregation of stress-denatured proteins and by disaggregating proteins, also in an autonomous, DnaK-independent fashion. Unfolded proteins bind initially to DnaJ; upon interaction with the DnaJ-bound protein, DnaK hydrolyzes its bound ATP, resulting in the formation of a stable complex. GrpE releases ADP from DnaK; ATP binding to DnaK triggers the release of the substrate protein, thus completing the reaction cycle. Several rounds of ATP-dependent interactions between DnaJ, DnaK and GrpE are required for fully efficient folding. Also involved, together with DnaK and GrpE, in the DNA replication of plasmids through activation of initiation proteins.</text>
</comment>
<dbReference type="InterPro" id="IPR036869">
    <property type="entry name" value="J_dom_sf"/>
</dbReference>
<evidence type="ECO:0000256" key="5">
    <source>
        <dbReference type="ARBA" id="ARBA00022771"/>
    </source>
</evidence>
<dbReference type="SUPFAM" id="SSF57938">
    <property type="entry name" value="DnaJ/Hsp40 cysteine-rich domain"/>
    <property type="match status" value="1"/>
</dbReference>
<feature type="binding site" evidence="12">
    <location>
        <position position="218"/>
    </location>
    <ligand>
        <name>Zn(2+)</name>
        <dbReference type="ChEBI" id="CHEBI:29105"/>
        <label>1</label>
    </ligand>
</feature>
<evidence type="ECO:0000256" key="1">
    <source>
        <dbReference type="ARBA" id="ARBA00022490"/>
    </source>
</evidence>
<dbReference type="Gene3D" id="1.10.287.110">
    <property type="entry name" value="DnaJ domain"/>
    <property type="match status" value="1"/>
</dbReference>
<feature type="binding site" evidence="12">
    <location>
        <position position="178"/>
    </location>
    <ligand>
        <name>Zn(2+)</name>
        <dbReference type="ChEBI" id="CHEBI:29105"/>
        <label>2</label>
    </ligand>
</feature>
<dbReference type="InterPro" id="IPR002939">
    <property type="entry name" value="DnaJ_C"/>
</dbReference>
<dbReference type="PROSITE" id="PS00636">
    <property type="entry name" value="DNAJ_1"/>
    <property type="match status" value="1"/>
</dbReference>
<dbReference type="FunFam" id="2.10.230.10:FF:000002">
    <property type="entry name" value="Molecular chaperone DnaJ"/>
    <property type="match status" value="1"/>
</dbReference>
<dbReference type="EMBL" id="SRYD01000008">
    <property type="protein sequence ID" value="TGY75760.1"/>
    <property type="molecule type" value="Genomic_DNA"/>
</dbReference>
<feature type="binding site" evidence="12">
    <location>
        <position position="221"/>
    </location>
    <ligand>
        <name>Zn(2+)</name>
        <dbReference type="ChEBI" id="CHEBI:29105"/>
        <label>1</label>
    </ligand>
</feature>
<evidence type="ECO:0000256" key="7">
    <source>
        <dbReference type="ARBA" id="ARBA00023016"/>
    </source>
</evidence>
<reference evidence="18" key="1">
    <citation type="submission" date="2016-04" db="EMBL/GenBank/DDBJ databases">
        <title>Complete Genome Sequences of Twelve Strains of a Stable Defined Moderately Diverse Mouse Microbiota 2 (sDMDMm2).</title>
        <authorList>
            <person name="Uchimura Y."/>
            <person name="Wyss M."/>
            <person name="Brugiroux S."/>
            <person name="Limenitakis J.P."/>
            <person name="Stecher B."/>
            <person name="McCoy K.D."/>
            <person name="Macpherson A.J."/>
        </authorList>
    </citation>
    <scope>NUCLEOTIDE SEQUENCE [LARGE SCALE GENOMIC DNA]</scope>
    <source>
        <strain evidence="18">YL27</strain>
    </source>
</reference>
<protein>
    <recommendedName>
        <fullName evidence="11 12">Chaperone protein DnaJ</fullName>
    </recommendedName>
</protein>
<feature type="domain" description="J" evidence="14">
    <location>
        <begin position="6"/>
        <end position="71"/>
    </location>
</feature>
<keyword evidence="4 12" id="KW-0677">Repeat</keyword>